<evidence type="ECO:0000313" key="3">
    <source>
        <dbReference type="EMBL" id="MCZ8514788.1"/>
    </source>
</evidence>
<dbReference type="SUPFAM" id="SSF52402">
    <property type="entry name" value="Adenine nucleotide alpha hydrolases-like"/>
    <property type="match status" value="1"/>
</dbReference>
<gene>
    <name evidence="3" type="ORF">O9H85_20655</name>
</gene>
<keyword evidence="4" id="KW-1185">Reference proteome</keyword>
<protein>
    <submittedName>
        <fullName evidence="3">Universal stress protein</fullName>
    </submittedName>
</protein>
<evidence type="ECO:0000256" key="1">
    <source>
        <dbReference type="ARBA" id="ARBA00008791"/>
    </source>
</evidence>
<dbReference type="Gene3D" id="3.40.50.620">
    <property type="entry name" value="HUPs"/>
    <property type="match status" value="1"/>
</dbReference>
<evidence type="ECO:0000313" key="4">
    <source>
        <dbReference type="Proteomes" id="UP001527882"/>
    </source>
</evidence>
<evidence type="ECO:0000259" key="2">
    <source>
        <dbReference type="Pfam" id="PF00582"/>
    </source>
</evidence>
<dbReference type="PANTHER" id="PTHR31964:SF113">
    <property type="entry name" value="USPA DOMAIN-CONTAINING PROTEIN"/>
    <property type="match status" value="1"/>
</dbReference>
<reference evidence="3 4" key="1">
    <citation type="submission" date="2022-12" db="EMBL/GenBank/DDBJ databases">
        <title>Draft genome sequence of Paenibacillus sp. dW9.</title>
        <authorList>
            <person name="Choi E.-W."/>
            <person name="Kim D.-U."/>
        </authorList>
    </citation>
    <scope>NUCLEOTIDE SEQUENCE [LARGE SCALE GENOMIC DNA]</scope>
    <source>
        <strain evidence="4">dW9</strain>
    </source>
</reference>
<dbReference type="InterPro" id="IPR006016">
    <property type="entry name" value="UspA"/>
</dbReference>
<proteinExistence type="inferred from homology"/>
<dbReference type="Proteomes" id="UP001527882">
    <property type="component" value="Unassembled WGS sequence"/>
</dbReference>
<sequence length="76" mass="8651">MLCRCFEKSLYDLGNPLYVRLKEGDAGKEIVKYSEEAGCDLIVMGSRGLSGLREWWLGSVSHHVMQHTKRLVLIVK</sequence>
<organism evidence="3 4">
    <name type="scientific">Paenibacillus gyeongsangnamensis</name>
    <dbReference type="NCBI Taxonomy" id="3388067"/>
    <lineage>
        <taxon>Bacteria</taxon>
        <taxon>Bacillati</taxon>
        <taxon>Bacillota</taxon>
        <taxon>Bacilli</taxon>
        <taxon>Bacillales</taxon>
        <taxon>Paenibacillaceae</taxon>
        <taxon>Paenibacillus</taxon>
    </lineage>
</organism>
<dbReference type="PRINTS" id="PR01438">
    <property type="entry name" value="UNVRSLSTRESS"/>
</dbReference>
<dbReference type="RefSeq" id="WP_269883305.1">
    <property type="nucleotide sequence ID" value="NZ_JAQAGZ010000013.1"/>
</dbReference>
<accession>A0ABT4QD29</accession>
<comment type="caution">
    <text evidence="3">The sequence shown here is derived from an EMBL/GenBank/DDBJ whole genome shotgun (WGS) entry which is preliminary data.</text>
</comment>
<dbReference type="EMBL" id="JAQAGZ010000013">
    <property type="protein sequence ID" value="MCZ8514788.1"/>
    <property type="molecule type" value="Genomic_DNA"/>
</dbReference>
<dbReference type="InterPro" id="IPR006015">
    <property type="entry name" value="Universal_stress_UspA"/>
</dbReference>
<dbReference type="Pfam" id="PF00582">
    <property type="entry name" value="Usp"/>
    <property type="match status" value="1"/>
</dbReference>
<dbReference type="PANTHER" id="PTHR31964">
    <property type="entry name" value="ADENINE NUCLEOTIDE ALPHA HYDROLASES-LIKE SUPERFAMILY PROTEIN"/>
    <property type="match status" value="1"/>
</dbReference>
<name>A0ABT4QD29_9BACL</name>
<feature type="domain" description="UspA" evidence="2">
    <location>
        <begin position="14"/>
        <end position="76"/>
    </location>
</feature>
<comment type="similarity">
    <text evidence="1">Belongs to the universal stress protein A family.</text>
</comment>
<dbReference type="CDD" id="cd00293">
    <property type="entry name" value="USP-like"/>
    <property type="match status" value="1"/>
</dbReference>
<dbReference type="InterPro" id="IPR014729">
    <property type="entry name" value="Rossmann-like_a/b/a_fold"/>
</dbReference>